<feature type="domain" description="Transposase IS204/IS1001/IS1096/IS1165 zinc-finger" evidence="2">
    <location>
        <begin position="48"/>
        <end position="94"/>
    </location>
</feature>
<dbReference type="PANTHER" id="PTHR33498">
    <property type="entry name" value="TRANSPOSASE FOR INSERTION SEQUENCE ELEMENT IS1557"/>
    <property type="match status" value="1"/>
</dbReference>
<dbReference type="InterPro" id="IPR029261">
    <property type="entry name" value="Transposase_Znf"/>
</dbReference>
<organism evidence="3 4">
    <name type="scientific">Trichococcus patagoniensis</name>
    <dbReference type="NCBI Taxonomy" id="382641"/>
    <lineage>
        <taxon>Bacteria</taxon>
        <taxon>Bacillati</taxon>
        <taxon>Bacillota</taxon>
        <taxon>Bacilli</taxon>
        <taxon>Lactobacillales</taxon>
        <taxon>Carnobacteriaceae</taxon>
        <taxon>Trichococcus</taxon>
    </lineage>
</organism>
<dbReference type="Pfam" id="PF14690">
    <property type="entry name" value="Zn_ribbon_ISL3"/>
    <property type="match status" value="1"/>
</dbReference>
<feature type="domain" description="Transposase IS204/IS1001/IS1096/IS1165 DDE" evidence="1">
    <location>
        <begin position="165"/>
        <end position="420"/>
    </location>
</feature>
<dbReference type="InterPro" id="IPR002560">
    <property type="entry name" value="Transposase_DDE"/>
</dbReference>
<protein>
    <submittedName>
        <fullName evidence="3">Transposase</fullName>
    </submittedName>
</protein>
<sequence>MSISKYMRNVLNIKDLNIHFGENCCQDVVIKGQIAKVFSAVLTFEALRCPNCGMENQQSIVKNGTKKSRIVLPEVSGYPAFLDLNKQRFLCRECSSTFSAQTDIVEENCFISRATKVSIALYARKTISEKDIAAIHHVSANTTSRVFKNSYNSFKQSYHYLPKHLCFDEFKSVKDCVGAMSFVCCDSQTHQLFDVLPDRRLFKLREYFLRFPYEVRARVETVVTDLYSPYMILIKEVFPNAKIIIDRFHIILQVNRALNQTRIQVMNGLRKSSEPKDRRDYTKLKNYWKLLLMDQDKVDFTNFRYHRLFKKGMCDKDVVDYLLGIDPTLKANYDAYQTIKYAVNHKEKEMFKDFVNESHKSLSPNMKKAMQTLKGAEEYILNSLSYTYSNGVIEGINNKIKVIKRVSYGYRNFIHFRNRIFIQFNLLQAI</sequence>
<dbReference type="Proteomes" id="UP000244161">
    <property type="component" value="Unassembled WGS sequence"/>
</dbReference>
<evidence type="ECO:0000259" key="1">
    <source>
        <dbReference type="Pfam" id="PF01610"/>
    </source>
</evidence>
<dbReference type="PANTHER" id="PTHR33498:SF1">
    <property type="entry name" value="TRANSPOSASE FOR INSERTION SEQUENCE ELEMENT IS1557"/>
    <property type="match status" value="1"/>
</dbReference>
<reference evidence="3 4" key="1">
    <citation type="submission" date="2018-04" db="EMBL/GenBank/DDBJ databases">
        <title>Genomic Encyclopedia of Archaeal and Bacterial Type Strains, Phase II (KMG-II): from individual species to whole genera.</title>
        <authorList>
            <person name="Goeker M."/>
        </authorList>
    </citation>
    <scope>NUCLEOTIDE SEQUENCE [LARGE SCALE GENOMIC DNA]</scope>
    <source>
        <strain evidence="3 4">DSM 18806</strain>
    </source>
</reference>
<dbReference type="EMBL" id="QAOM01000047">
    <property type="protein sequence ID" value="PTQ79093.1"/>
    <property type="molecule type" value="Genomic_DNA"/>
</dbReference>
<proteinExistence type="predicted"/>
<evidence type="ECO:0000259" key="2">
    <source>
        <dbReference type="Pfam" id="PF14690"/>
    </source>
</evidence>
<comment type="caution">
    <text evidence="3">The sequence shown here is derived from an EMBL/GenBank/DDBJ whole genome shotgun (WGS) entry which is preliminary data.</text>
</comment>
<keyword evidence="4" id="KW-1185">Reference proteome</keyword>
<dbReference type="InterPro" id="IPR047951">
    <property type="entry name" value="Transpos_ISL3"/>
</dbReference>
<accession>A0A2T5I5J3</accession>
<dbReference type="AlphaFoldDB" id="A0A2T5I5J3"/>
<dbReference type="OrthoDB" id="2154174at2"/>
<name>A0A2T5I5J3_9LACT</name>
<dbReference type="Pfam" id="PF01610">
    <property type="entry name" value="DDE_Tnp_ISL3"/>
    <property type="match status" value="1"/>
</dbReference>
<dbReference type="NCBIfam" id="NF033550">
    <property type="entry name" value="transpos_ISL3"/>
    <property type="match status" value="1"/>
</dbReference>
<evidence type="ECO:0000313" key="3">
    <source>
        <dbReference type="EMBL" id="PTQ79093.1"/>
    </source>
</evidence>
<evidence type="ECO:0000313" key="4">
    <source>
        <dbReference type="Proteomes" id="UP000244161"/>
    </source>
</evidence>
<gene>
    <name evidence="3" type="ORF">C8U37_1471</name>
</gene>